<proteinExistence type="predicted"/>
<evidence type="ECO:0000313" key="2">
    <source>
        <dbReference type="Proteomes" id="UP000240538"/>
    </source>
</evidence>
<gene>
    <name evidence="1" type="ORF">phiP43_088</name>
</gene>
<name>A0A2I6PFE5_9CAUD</name>
<protein>
    <submittedName>
        <fullName evidence="1">Uncharacterized protein</fullName>
    </submittedName>
</protein>
<keyword evidence="2" id="KW-1185">Reference proteome</keyword>
<accession>A0A2I6PFE5</accession>
<dbReference type="EMBL" id="MG696114">
    <property type="protein sequence ID" value="AUM58446.1"/>
    <property type="molecule type" value="Genomic_DNA"/>
</dbReference>
<dbReference type="Proteomes" id="UP000240538">
    <property type="component" value="Segment"/>
</dbReference>
<sequence length="277" mass="32336">MLIKNPASVIEAFSSSMDSTSLASKERYNALMTDFQYLVIQKYENPVGWNDSDYLLMFLSKTQDVIDVDPQFFCYNHNFKVLYIWTDFDKAEDSIIKKLAESNIGTITETALLPKYELPVLTLKEFIEKELTEDKLVTGYQYKNLFINALSELAEISEYDVSDNISDDCENSDIKFYLIRHDADSSYKWGHIEYAIVYDGLLCGRLTCSEKWLDTYTIELFDISTDDYKSDPVKYVKEEFLKYYTPEVEQENIISIDNSTNMLNIFTPDSYYDKEYS</sequence>
<organism evidence="1 2">
    <name type="scientific">Proteus phage phiP4-3</name>
    <dbReference type="NCBI Taxonomy" id="2065203"/>
    <lineage>
        <taxon>Viruses</taxon>
        <taxon>Duplodnaviria</taxon>
        <taxon>Heunggongvirae</taxon>
        <taxon>Uroviricota</taxon>
        <taxon>Caudoviricetes</taxon>
        <taxon>Pantevenvirales</taxon>
        <taxon>Straboviridae</taxon>
        <taxon>Bragavirus</taxon>
        <taxon>Bragavirus p43</taxon>
    </lineage>
</organism>
<evidence type="ECO:0000313" key="1">
    <source>
        <dbReference type="EMBL" id="AUM58446.1"/>
    </source>
</evidence>
<reference evidence="1 2" key="1">
    <citation type="submission" date="2017-12" db="EMBL/GenBank/DDBJ databases">
        <title>Complete genome sequence and characterization of bacteriophage phiP4-3 infecting Proteus pennea.</title>
        <authorList>
            <person name="He Y."/>
            <person name="Yang H."/>
        </authorList>
    </citation>
    <scope>NUCLEOTIDE SEQUENCE [LARGE SCALE GENOMIC DNA]</scope>
</reference>